<evidence type="ECO:0000256" key="1">
    <source>
        <dbReference type="SAM" id="Phobius"/>
    </source>
</evidence>
<evidence type="ECO:0000313" key="2">
    <source>
        <dbReference type="EMBL" id="PPK87400.1"/>
    </source>
</evidence>
<proteinExistence type="predicted"/>
<dbReference type="AlphaFoldDB" id="A0A2S6I7D2"/>
<organism evidence="2 3">
    <name type="scientific">Neolewinella xylanilytica</name>
    <dbReference type="NCBI Taxonomy" id="1514080"/>
    <lineage>
        <taxon>Bacteria</taxon>
        <taxon>Pseudomonadati</taxon>
        <taxon>Bacteroidota</taxon>
        <taxon>Saprospiria</taxon>
        <taxon>Saprospirales</taxon>
        <taxon>Lewinellaceae</taxon>
        <taxon>Neolewinella</taxon>
    </lineage>
</organism>
<evidence type="ECO:0000313" key="3">
    <source>
        <dbReference type="Proteomes" id="UP000237662"/>
    </source>
</evidence>
<keyword evidence="1" id="KW-0812">Transmembrane</keyword>
<reference evidence="2 3" key="1">
    <citation type="submission" date="2018-02" db="EMBL/GenBank/DDBJ databases">
        <title>Genomic Encyclopedia of Archaeal and Bacterial Type Strains, Phase II (KMG-II): from individual species to whole genera.</title>
        <authorList>
            <person name="Goeker M."/>
        </authorList>
    </citation>
    <scope>NUCLEOTIDE SEQUENCE [LARGE SCALE GENOMIC DNA]</scope>
    <source>
        <strain evidence="2 3">DSM 29526</strain>
    </source>
</reference>
<dbReference type="EMBL" id="PTJC01000005">
    <property type="protein sequence ID" value="PPK87400.1"/>
    <property type="molecule type" value="Genomic_DNA"/>
</dbReference>
<comment type="caution">
    <text evidence="2">The sequence shown here is derived from an EMBL/GenBank/DDBJ whole genome shotgun (WGS) entry which is preliminary data.</text>
</comment>
<keyword evidence="3" id="KW-1185">Reference proteome</keyword>
<gene>
    <name evidence="2" type="ORF">CLV84_0340</name>
</gene>
<keyword evidence="1" id="KW-1133">Transmembrane helix</keyword>
<keyword evidence="1" id="KW-0472">Membrane</keyword>
<dbReference type="Proteomes" id="UP000237662">
    <property type="component" value="Unassembled WGS sequence"/>
</dbReference>
<feature type="transmembrane region" description="Helical" evidence="1">
    <location>
        <begin position="68"/>
        <end position="88"/>
    </location>
</feature>
<feature type="transmembrane region" description="Helical" evidence="1">
    <location>
        <begin position="100"/>
        <end position="117"/>
    </location>
</feature>
<accession>A0A2S6I7D2</accession>
<dbReference type="RefSeq" id="WP_104418006.1">
    <property type="nucleotide sequence ID" value="NZ_PTJC01000005.1"/>
</dbReference>
<dbReference type="OrthoDB" id="1501461at2"/>
<name>A0A2S6I7D2_9BACT</name>
<protein>
    <submittedName>
        <fullName evidence="2">Uncharacterized protein</fullName>
    </submittedName>
</protein>
<sequence length="162" mass="17699">MKYLLLTLFVMGFAASGTGQQLTSRVLYGGYAFSLDNQVYSIHEMIADQPKGTELRRLFRSGRRNRGWGSAFGFAGAFLLGTALADALSDDDGDESLNRWQTYVASGILIGVSFPLISTADKRIEEAVGLYNSGPAMGNRTERRPVFYAGYTREGVGVGMQF</sequence>